<accession>A0A507C860</accession>
<feature type="region of interest" description="Disordered" evidence="1">
    <location>
        <begin position="1"/>
        <end position="23"/>
    </location>
</feature>
<comment type="caution">
    <text evidence="2">The sequence shown here is derived from an EMBL/GenBank/DDBJ whole genome shotgun (WGS) entry which is preliminary data.</text>
</comment>
<organism evidence="2 3">
    <name type="scientific">Synchytrium microbalum</name>
    <dbReference type="NCBI Taxonomy" id="1806994"/>
    <lineage>
        <taxon>Eukaryota</taxon>
        <taxon>Fungi</taxon>
        <taxon>Fungi incertae sedis</taxon>
        <taxon>Chytridiomycota</taxon>
        <taxon>Chytridiomycota incertae sedis</taxon>
        <taxon>Chytridiomycetes</taxon>
        <taxon>Synchytriales</taxon>
        <taxon>Synchytriaceae</taxon>
        <taxon>Synchytrium</taxon>
    </lineage>
</organism>
<dbReference type="Proteomes" id="UP000319731">
    <property type="component" value="Unassembled WGS sequence"/>
</dbReference>
<feature type="compositionally biased region" description="Acidic residues" evidence="1">
    <location>
        <begin position="223"/>
        <end position="234"/>
    </location>
</feature>
<protein>
    <submittedName>
        <fullName evidence="2">Uncharacterized protein</fullName>
    </submittedName>
</protein>
<evidence type="ECO:0000313" key="3">
    <source>
        <dbReference type="Proteomes" id="UP000319731"/>
    </source>
</evidence>
<feature type="compositionally biased region" description="Polar residues" evidence="1">
    <location>
        <begin position="91"/>
        <end position="101"/>
    </location>
</feature>
<sequence length="455" mass="51498">MSSEVQRHQQPENVRTHSWPNDEHNLFKLSQLSRTDTALSQVSQTSQSSQKSLVPLYEDYEPQIPSHPIREQLSIPFITHQREEAIPSPASAFTTTSNVSPHSDWASEEGSEHSVQVDDERMYDEVDFAHRPPPSSESGNEGPAPSQRRFMRQPRQRVMDANTLQTLITGPVQAAKDANLDINTVISILENTVRSVYEVDNQMRVQNTRMNGNDEEKQHGYDDDLDDEPAEEAPEQTNRGRKRRISKSLTKQHIIQTVSNHSLALMKDVQRLSLDLVIFNDIWHPTMLKVAMGLVPPEDGQNHMNDGIEKTAPNHQYQTITRYEIEDDKTIVAYGTGVLCGILLWLKDKRIHDEYGSSGYIGAVANEKWGGEQYFALQTSPNGLGIQVSVATMKVFLERYGVTEAQIVTVMRALEELDARPERMLMDLGTGGLRWEGLYCVVRRKDKAPFGPSFF</sequence>
<evidence type="ECO:0000313" key="2">
    <source>
        <dbReference type="EMBL" id="TPX35802.1"/>
    </source>
</evidence>
<feature type="compositionally biased region" description="Basic and acidic residues" evidence="1">
    <location>
        <begin position="1"/>
        <end position="10"/>
    </location>
</feature>
<keyword evidence="3" id="KW-1185">Reference proteome</keyword>
<feature type="compositionally biased region" description="Basic and acidic residues" evidence="1">
    <location>
        <begin position="212"/>
        <end position="222"/>
    </location>
</feature>
<reference evidence="2 3" key="1">
    <citation type="journal article" date="2019" name="Sci. Rep.">
        <title>Comparative genomics of chytrid fungi reveal insights into the obligate biotrophic and pathogenic lifestyle of Synchytrium endobioticum.</title>
        <authorList>
            <person name="van de Vossenberg B.T.L.H."/>
            <person name="Warris S."/>
            <person name="Nguyen H.D.T."/>
            <person name="van Gent-Pelzer M.P.E."/>
            <person name="Joly D.L."/>
            <person name="van de Geest H.C."/>
            <person name="Bonants P.J.M."/>
            <person name="Smith D.S."/>
            <person name="Levesque C.A."/>
            <person name="van der Lee T.A.J."/>
        </authorList>
    </citation>
    <scope>NUCLEOTIDE SEQUENCE [LARGE SCALE GENOMIC DNA]</scope>
    <source>
        <strain evidence="2 3">JEL517</strain>
    </source>
</reference>
<feature type="compositionally biased region" description="Low complexity" evidence="1">
    <location>
        <begin position="136"/>
        <end position="146"/>
    </location>
</feature>
<proteinExistence type="predicted"/>
<dbReference type="AlphaFoldDB" id="A0A507C860"/>
<dbReference type="RefSeq" id="XP_031026234.1">
    <property type="nucleotide sequence ID" value="XM_031167924.1"/>
</dbReference>
<feature type="region of interest" description="Disordered" evidence="1">
    <location>
        <begin position="88"/>
        <end position="150"/>
    </location>
</feature>
<evidence type="ECO:0000256" key="1">
    <source>
        <dbReference type="SAM" id="MobiDB-lite"/>
    </source>
</evidence>
<dbReference type="GeneID" id="42003221"/>
<dbReference type="EMBL" id="QEAO01000007">
    <property type="protein sequence ID" value="TPX35802.1"/>
    <property type="molecule type" value="Genomic_DNA"/>
</dbReference>
<gene>
    <name evidence="2" type="ORF">SmJEL517_g01996</name>
</gene>
<feature type="compositionally biased region" description="Basic and acidic residues" evidence="1">
    <location>
        <begin position="110"/>
        <end position="130"/>
    </location>
</feature>
<name>A0A507C860_9FUNG</name>
<feature type="region of interest" description="Disordered" evidence="1">
    <location>
        <begin position="206"/>
        <end position="246"/>
    </location>
</feature>